<keyword evidence="4" id="KW-1185">Reference proteome</keyword>
<name>A0A7W4KCC4_9PROT</name>
<organism evidence="3 4">
    <name type="scientific">Gluconacetobacter takamatsuzukensis</name>
    <dbReference type="NCBI Taxonomy" id="1286190"/>
    <lineage>
        <taxon>Bacteria</taxon>
        <taxon>Pseudomonadati</taxon>
        <taxon>Pseudomonadota</taxon>
        <taxon>Alphaproteobacteria</taxon>
        <taxon>Acetobacterales</taxon>
        <taxon>Acetobacteraceae</taxon>
        <taxon>Gluconacetobacter</taxon>
    </lineage>
</organism>
<gene>
    <name evidence="3" type="ORF">HLH27_04405</name>
</gene>
<dbReference type="RefSeq" id="WP_182948091.1">
    <property type="nucleotide sequence ID" value="NZ_JABEQK010000002.1"/>
</dbReference>
<accession>A0A7W4KCC4</accession>
<dbReference type="AlphaFoldDB" id="A0A7W4KCC4"/>
<proteinExistence type="predicted"/>
<dbReference type="InterPro" id="IPR050834">
    <property type="entry name" value="Glycosyltransf_2"/>
</dbReference>
<evidence type="ECO:0000256" key="1">
    <source>
        <dbReference type="SAM" id="MobiDB-lite"/>
    </source>
</evidence>
<evidence type="ECO:0000313" key="3">
    <source>
        <dbReference type="EMBL" id="MBB2204260.1"/>
    </source>
</evidence>
<comment type="caution">
    <text evidence="3">The sequence shown here is derived from an EMBL/GenBank/DDBJ whole genome shotgun (WGS) entry which is preliminary data.</text>
</comment>
<dbReference type="GO" id="GO:0016740">
    <property type="term" value="F:transferase activity"/>
    <property type="evidence" value="ECO:0007669"/>
    <property type="project" value="UniProtKB-KW"/>
</dbReference>
<reference evidence="3 4" key="1">
    <citation type="submission" date="2020-04" db="EMBL/GenBank/DDBJ databases">
        <title>Description of novel Gluconacetobacter.</title>
        <authorList>
            <person name="Sombolestani A."/>
        </authorList>
    </citation>
    <scope>NUCLEOTIDE SEQUENCE [LARGE SCALE GENOMIC DNA]</scope>
    <source>
        <strain evidence="3 4">LMG 27800</strain>
    </source>
</reference>
<dbReference type="SUPFAM" id="SSF53448">
    <property type="entry name" value="Nucleotide-diphospho-sugar transferases"/>
    <property type="match status" value="1"/>
</dbReference>
<feature type="domain" description="Glycosyltransferase 2-like" evidence="2">
    <location>
        <begin position="40"/>
        <end position="152"/>
    </location>
</feature>
<dbReference type="EMBL" id="JABEQK010000002">
    <property type="protein sequence ID" value="MBB2204260.1"/>
    <property type="molecule type" value="Genomic_DNA"/>
</dbReference>
<dbReference type="PANTHER" id="PTHR43685">
    <property type="entry name" value="GLYCOSYLTRANSFERASE"/>
    <property type="match status" value="1"/>
</dbReference>
<evidence type="ECO:0000313" key="4">
    <source>
        <dbReference type="Proteomes" id="UP000540556"/>
    </source>
</evidence>
<keyword evidence="3" id="KW-0808">Transferase</keyword>
<protein>
    <submittedName>
        <fullName evidence="3">Glycosyltransferase</fullName>
    </submittedName>
</protein>
<dbReference type="PANTHER" id="PTHR43685:SF2">
    <property type="entry name" value="GLYCOSYLTRANSFERASE 2-LIKE DOMAIN-CONTAINING PROTEIN"/>
    <property type="match status" value="1"/>
</dbReference>
<dbReference type="InterPro" id="IPR001173">
    <property type="entry name" value="Glyco_trans_2-like"/>
</dbReference>
<dbReference type="Proteomes" id="UP000540556">
    <property type="component" value="Unassembled WGS sequence"/>
</dbReference>
<feature type="region of interest" description="Disordered" evidence="1">
    <location>
        <begin position="1"/>
        <end position="30"/>
    </location>
</feature>
<evidence type="ECO:0000259" key="2">
    <source>
        <dbReference type="Pfam" id="PF00535"/>
    </source>
</evidence>
<dbReference type="Pfam" id="PF00535">
    <property type="entry name" value="Glycos_transf_2"/>
    <property type="match status" value="1"/>
</dbReference>
<sequence length="332" mass="36041">MDILPPSPDVHSSWPSSRPEAAPSWQAAPNPARRAPRVAILLSTFNGAPWLPAQLDSILAQDWMQWIILWRDDGSTDGSPAIMHAFQSGPGAGRCREIDPGGRHLGITASYQRLLRAAPPASTIAFAEQDDVWLPDKLARGLASLADTGTDGPALYCSRQILVDSSLRPLGLSPAQAERPSLLAALTQNTANGCTVMMNDAARALAASRTPPAAPVAHDWWACLLVLAAGGTVRVDPHPTILHRRHPGTVEATLRGLHRGPDRFMRTFQQNVRQLLALDGVLSATARSDLARIDAALNGRRRDRLRLLRTMSGLQRHRPAENLLFRLRFVAG</sequence>
<dbReference type="Gene3D" id="3.90.550.10">
    <property type="entry name" value="Spore Coat Polysaccharide Biosynthesis Protein SpsA, Chain A"/>
    <property type="match status" value="1"/>
</dbReference>
<dbReference type="InterPro" id="IPR029044">
    <property type="entry name" value="Nucleotide-diphossugar_trans"/>
</dbReference>